<evidence type="ECO:0000313" key="5">
    <source>
        <dbReference type="Proteomes" id="UP000218209"/>
    </source>
</evidence>
<keyword evidence="1" id="KW-0862">Zinc</keyword>
<gene>
    <name evidence="4" type="ORF">BU14_0071s0062</name>
</gene>
<evidence type="ECO:0000256" key="2">
    <source>
        <dbReference type="SAM" id="MobiDB-lite"/>
    </source>
</evidence>
<dbReference type="OrthoDB" id="8026949at2759"/>
<name>A0A1X6PG90_PORUM</name>
<keyword evidence="1" id="KW-0863">Zinc-finger</keyword>
<reference evidence="4 5" key="1">
    <citation type="submission" date="2017-03" db="EMBL/GenBank/DDBJ databases">
        <title>WGS assembly of Porphyra umbilicalis.</title>
        <authorList>
            <person name="Brawley S.H."/>
            <person name="Blouin N.A."/>
            <person name="Ficko-Blean E."/>
            <person name="Wheeler G.L."/>
            <person name="Lohr M."/>
            <person name="Goodson H.V."/>
            <person name="Jenkins J.W."/>
            <person name="Blaby-Haas C.E."/>
            <person name="Helliwell K.E."/>
            <person name="Chan C."/>
            <person name="Marriage T."/>
            <person name="Bhattacharya D."/>
            <person name="Klein A.S."/>
            <person name="Badis Y."/>
            <person name="Brodie J."/>
            <person name="Cao Y."/>
            <person name="Collen J."/>
            <person name="Dittami S.M."/>
            <person name="Gachon C.M."/>
            <person name="Green B.R."/>
            <person name="Karpowicz S."/>
            <person name="Kim J.W."/>
            <person name="Kudahl U."/>
            <person name="Lin S."/>
            <person name="Michel G."/>
            <person name="Mittag M."/>
            <person name="Olson B.J."/>
            <person name="Pangilinan J."/>
            <person name="Peng Y."/>
            <person name="Qiu H."/>
            <person name="Shu S."/>
            <person name="Singer J.T."/>
            <person name="Smith A.G."/>
            <person name="Sprecher B.N."/>
            <person name="Wagner V."/>
            <person name="Wang W."/>
            <person name="Wang Z.-Y."/>
            <person name="Yan J."/>
            <person name="Yarish C."/>
            <person name="Zoeuner-Riek S."/>
            <person name="Zhuang Y."/>
            <person name="Zou Y."/>
            <person name="Lindquist E.A."/>
            <person name="Grimwood J."/>
            <person name="Barry K."/>
            <person name="Rokhsar D.S."/>
            <person name="Schmutz J."/>
            <person name="Stiller J.W."/>
            <person name="Grossman A.R."/>
            <person name="Prochnik S.E."/>
        </authorList>
    </citation>
    <scope>NUCLEOTIDE SEQUENCE [LARGE SCALE GENOMIC DNA]</scope>
    <source>
        <strain evidence="4">4086291</strain>
    </source>
</reference>
<feature type="region of interest" description="Disordered" evidence="2">
    <location>
        <begin position="703"/>
        <end position="723"/>
    </location>
</feature>
<dbReference type="GO" id="GO:0003676">
    <property type="term" value="F:nucleic acid binding"/>
    <property type="evidence" value="ECO:0007669"/>
    <property type="project" value="InterPro"/>
</dbReference>
<dbReference type="EMBL" id="KV918786">
    <property type="protein sequence ID" value="OSX79808.1"/>
    <property type="molecule type" value="Genomic_DNA"/>
</dbReference>
<evidence type="ECO:0000313" key="4">
    <source>
        <dbReference type="EMBL" id="OSX79808.1"/>
    </source>
</evidence>
<sequence>MGVRARRAPRSAGRRATRRFRSARCGYPGYRRIALGRALLIATAGGRPGDASFEAPAAAAAVRPLPPWPPQLAPPPAVGGVPADRQRRGGCATELWLGDLVVLAEHGVPDRISVVGAGGTRGGAPECHPRRRHERAACWCLEGGWGSVPRLPRAPMYGSYDGHQQRVFLQGVSLSVLPDAQQRVIRGIRRIEQEITPETTGEKVKAMMADAFPPEHLFDADVADHPIMYQELCVWLCARGADLGSHSSGHLIYLLADGLYAGEEDRGEANYLARQLLQRRALCGDAGRAARGDAAAPPQASAAGQPTPIDSLADLVEERYSGDARKFSGARDEAVHEYIADYQRVCCEYGLTHAQCLQCMHNMFAGEAKRFYDIHVEGAVVTFAEAVQKLNDEYNSPARQAAVKWELASLRVSILVAKGQTEMAALTSVHQTISKLAPQLPPSHRGDAHLVDFLHRAVVGMPWAFQPLCRIATNGLSFSQLHGELSLTLQLHEEARAANTKNESMLRMAASSRLSRSILLSRQGLYARPSRVFDATHHRGRAGGSSSTGRPSVWFDPLTAASCFNCDQPSHTIRQCPQPIQAVKAAQRKLASMDENSGSRITAATVLFQLCEQLDGPPFDGGCVRAGNYVVMGAGAHHCPIGRGRLHDRLSADYLVTVLSLGDPEMATNVSSAATRTAAGGPRSRVVSAAGALACGTRGGADDIRAGRRHERPGNSSLDVGGVQDVSGDGRGRLLRILGTRTLNEYCFSVVATTTTLQDGDLRLSLLWT</sequence>
<evidence type="ECO:0000259" key="3">
    <source>
        <dbReference type="PROSITE" id="PS50158"/>
    </source>
</evidence>
<dbReference type="Proteomes" id="UP000218209">
    <property type="component" value="Unassembled WGS sequence"/>
</dbReference>
<keyword evidence="5" id="KW-1185">Reference proteome</keyword>
<dbReference type="PROSITE" id="PS50158">
    <property type="entry name" value="ZF_CCHC"/>
    <property type="match status" value="1"/>
</dbReference>
<protein>
    <recommendedName>
        <fullName evidence="3">CCHC-type domain-containing protein</fullName>
    </recommendedName>
</protein>
<dbReference type="InterPro" id="IPR001878">
    <property type="entry name" value="Znf_CCHC"/>
</dbReference>
<proteinExistence type="predicted"/>
<evidence type="ECO:0000256" key="1">
    <source>
        <dbReference type="PROSITE-ProRule" id="PRU00047"/>
    </source>
</evidence>
<dbReference type="GO" id="GO:0008270">
    <property type="term" value="F:zinc ion binding"/>
    <property type="evidence" value="ECO:0007669"/>
    <property type="project" value="UniProtKB-KW"/>
</dbReference>
<accession>A0A1X6PG90</accession>
<feature type="domain" description="CCHC-type" evidence="3">
    <location>
        <begin position="563"/>
        <end position="578"/>
    </location>
</feature>
<dbReference type="AlphaFoldDB" id="A0A1X6PG90"/>
<organism evidence="4 5">
    <name type="scientific">Porphyra umbilicalis</name>
    <name type="common">Purple laver</name>
    <name type="synonym">Red alga</name>
    <dbReference type="NCBI Taxonomy" id="2786"/>
    <lineage>
        <taxon>Eukaryota</taxon>
        <taxon>Rhodophyta</taxon>
        <taxon>Bangiophyceae</taxon>
        <taxon>Bangiales</taxon>
        <taxon>Bangiaceae</taxon>
        <taxon>Porphyra</taxon>
    </lineage>
</organism>
<keyword evidence="1" id="KW-0479">Metal-binding</keyword>